<comment type="function">
    <text evidence="8">May play the central regulatory role in sporulation. It may be an element of the effector pathway responsible for the activation of sporulation genes in response to nutritional stress. Spo0A may act in concert with spo0H (a sigma factor) to control the expression of some genes that are critical to the sporulation process.</text>
</comment>
<dbReference type="SMART" id="SM00387">
    <property type="entry name" value="HATPase_c"/>
    <property type="match status" value="1"/>
</dbReference>
<keyword evidence="11" id="KW-1133">Transmembrane helix</keyword>
<evidence type="ECO:0000256" key="9">
    <source>
        <dbReference type="PROSITE-ProRule" id="PRU00169"/>
    </source>
</evidence>
<evidence type="ECO:0000313" key="15">
    <source>
        <dbReference type="EMBL" id="RGC45488.1"/>
    </source>
</evidence>
<dbReference type="PROSITE" id="PS50109">
    <property type="entry name" value="HIS_KIN"/>
    <property type="match status" value="1"/>
</dbReference>
<dbReference type="InterPro" id="IPR005467">
    <property type="entry name" value="His_kinase_dom"/>
</dbReference>
<dbReference type="InterPro" id="IPR003594">
    <property type="entry name" value="HATPase_dom"/>
</dbReference>
<dbReference type="PANTHER" id="PTHR43047:SF64">
    <property type="entry name" value="HISTIDINE KINASE CONTAINING CHEY-HOMOLOGOUS RECEIVER DOMAIN AND PAS DOMAIN-RELATED"/>
    <property type="match status" value="1"/>
</dbReference>
<dbReference type="EC" id="2.7.13.3" evidence="2"/>
<comment type="caution">
    <text evidence="15">The sequence shown here is derived from an EMBL/GenBank/DDBJ whole genome shotgun (WGS) entry which is preliminary data.</text>
</comment>
<feature type="coiled-coil region" evidence="10">
    <location>
        <begin position="707"/>
        <end position="734"/>
    </location>
</feature>
<evidence type="ECO:0000259" key="12">
    <source>
        <dbReference type="PROSITE" id="PS50109"/>
    </source>
</evidence>
<dbReference type="SUPFAM" id="SSF48317">
    <property type="entry name" value="Acid phosphatase/Vanadium-dependent haloperoxidase"/>
    <property type="match status" value="1"/>
</dbReference>
<dbReference type="SUPFAM" id="SSF55073">
    <property type="entry name" value="Nucleotide cyclase"/>
    <property type="match status" value="1"/>
</dbReference>
<feature type="domain" description="GGDEF" evidence="14">
    <location>
        <begin position="288"/>
        <end position="421"/>
    </location>
</feature>
<evidence type="ECO:0000256" key="6">
    <source>
        <dbReference type="ARBA" id="ARBA00022777"/>
    </source>
</evidence>
<dbReference type="InterPro" id="IPR003661">
    <property type="entry name" value="HisK_dim/P_dom"/>
</dbReference>
<feature type="domain" description="Histidine kinase" evidence="12">
    <location>
        <begin position="744"/>
        <end position="969"/>
    </location>
</feature>
<evidence type="ECO:0000256" key="8">
    <source>
        <dbReference type="ARBA" id="ARBA00024867"/>
    </source>
</evidence>
<dbReference type="SUPFAM" id="SSF47384">
    <property type="entry name" value="Homodimeric domain of signal transducing histidine kinase"/>
    <property type="match status" value="1"/>
</dbReference>
<evidence type="ECO:0000259" key="13">
    <source>
        <dbReference type="PROSITE" id="PS50110"/>
    </source>
</evidence>
<dbReference type="RefSeq" id="WP_117540773.1">
    <property type="nucleotide sequence ID" value="NZ_QVFD01000011.1"/>
</dbReference>
<keyword evidence="7" id="KW-0902">Two-component regulatory system</keyword>
<keyword evidence="16" id="KW-1185">Reference proteome</keyword>
<keyword evidence="10" id="KW-0175">Coiled coil</keyword>
<feature type="transmembrane region" description="Helical" evidence="11">
    <location>
        <begin position="32"/>
        <end position="55"/>
    </location>
</feature>
<gene>
    <name evidence="15" type="ORF">DW747_11545</name>
</gene>
<proteinExistence type="predicted"/>
<dbReference type="Proteomes" id="UP000261231">
    <property type="component" value="Unassembled WGS sequence"/>
</dbReference>
<dbReference type="InterPro" id="IPR043128">
    <property type="entry name" value="Rev_trsase/Diguanyl_cyclase"/>
</dbReference>
<dbReference type="Gene3D" id="3.40.50.2300">
    <property type="match status" value="1"/>
</dbReference>
<dbReference type="InterPro" id="IPR000326">
    <property type="entry name" value="PAP2/HPO"/>
</dbReference>
<evidence type="ECO:0000256" key="3">
    <source>
        <dbReference type="ARBA" id="ARBA00018672"/>
    </source>
</evidence>
<dbReference type="PROSITE" id="PS50110">
    <property type="entry name" value="RESPONSE_REGULATORY"/>
    <property type="match status" value="1"/>
</dbReference>
<dbReference type="Pfam" id="PF02518">
    <property type="entry name" value="HATPase_c"/>
    <property type="match status" value="1"/>
</dbReference>
<keyword evidence="11" id="KW-0472">Membrane</keyword>
<dbReference type="Gene3D" id="1.20.144.10">
    <property type="entry name" value="Phosphatidic acid phosphatase type 2/haloperoxidase"/>
    <property type="match status" value="1"/>
</dbReference>
<name>A0A3E2XK58_9FIRM</name>
<evidence type="ECO:0000256" key="10">
    <source>
        <dbReference type="SAM" id="Coils"/>
    </source>
</evidence>
<dbReference type="AlphaFoldDB" id="A0A3E2XK58"/>
<evidence type="ECO:0000256" key="1">
    <source>
        <dbReference type="ARBA" id="ARBA00000085"/>
    </source>
</evidence>
<dbReference type="InterPro" id="IPR004358">
    <property type="entry name" value="Sig_transdc_His_kin-like_C"/>
</dbReference>
<dbReference type="Gene3D" id="3.30.70.270">
    <property type="match status" value="1"/>
</dbReference>
<organism evidence="15 16">
    <name type="scientific">Coprococcus catus</name>
    <dbReference type="NCBI Taxonomy" id="116085"/>
    <lineage>
        <taxon>Bacteria</taxon>
        <taxon>Bacillati</taxon>
        <taxon>Bacillota</taxon>
        <taxon>Clostridia</taxon>
        <taxon>Lachnospirales</taxon>
        <taxon>Lachnospiraceae</taxon>
        <taxon>Coprococcus</taxon>
    </lineage>
</organism>
<keyword evidence="4 9" id="KW-0597">Phosphoprotein</keyword>
<dbReference type="SMART" id="SM00388">
    <property type="entry name" value="HisKA"/>
    <property type="match status" value="1"/>
</dbReference>
<dbReference type="SUPFAM" id="SSF55874">
    <property type="entry name" value="ATPase domain of HSP90 chaperone/DNA topoisomerase II/histidine kinase"/>
    <property type="match status" value="1"/>
</dbReference>
<dbReference type="InterPro" id="IPR036890">
    <property type="entry name" value="HATPase_C_sf"/>
</dbReference>
<keyword evidence="6" id="KW-0418">Kinase</keyword>
<evidence type="ECO:0000313" key="16">
    <source>
        <dbReference type="Proteomes" id="UP000261231"/>
    </source>
</evidence>
<evidence type="ECO:0000256" key="4">
    <source>
        <dbReference type="ARBA" id="ARBA00022553"/>
    </source>
</evidence>
<dbReference type="CDD" id="cd01610">
    <property type="entry name" value="PAP2_like"/>
    <property type="match status" value="1"/>
</dbReference>
<dbReference type="Gene3D" id="1.10.287.130">
    <property type="match status" value="1"/>
</dbReference>
<dbReference type="Pfam" id="PF00072">
    <property type="entry name" value="Response_reg"/>
    <property type="match status" value="1"/>
</dbReference>
<evidence type="ECO:0000256" key="7">
    <source>
        <dbReference type="ARBA" id="ARBA00023012"/>
    </source>
</evidence>
<dbReference type="NCBIfam" id="TIGR00254">
    <property type="entry name" value="GGDEF"/>
    <property type="match status" value="1"/>
</dbReference>
<feature type="transmembrane region" description="Helical" evidence="11">
    <location>
        <begin position="76"/>
        <end position="100"/>
    </location>
</feature>
<dbReference type="SMART" id="SM00267">
    <property type="entry name" value="GGDEF"/>
    <property type="match status" value="1"/>
</dbReference>
<dbReference type="InterPro" id="IPR036938">
    <property type="entry name" value="PAP2/HPO_sf"/>
</dbReference>
<dbReference type="InterPro" id="IPR001789">
    <property type="entry name" value="Sig_transdc_resp-reg_receiver"/>
</dbReference>
<evidence type="ECO:0000259" key="14">
    <source>
        <dbReference type="PROSITE" id="PS50887"/>
    </source>
</evidence>
<dbReference type="CDD" id="cd17546">
    <property type="entry name" value="REC_hyHK_CKI1_RcsC-like"/>
    <property type="match status" value="1"/>
</dbReference>
<dbReference type="Gene3D" id="3.30.565.10">
    <property type="entry name" value="Histidine kinase-like ATPase, C-terminal domain"/>
    <property type="match status" value="1"/>
</dbReference>
<dbReference type="SUPFAM" id="SSF52172">
    <property type="entry name" value="CheY-like"/>
    <property type="match status" value="1"/>
</dbReference>
<feature type="transmembrane region" description="Helical" evidence="11">
    <location>
        <begin position="7"/>
        <end position="26"/>
    </location>
</feature>
<dbReference type="InterPro" id="IPR029787">
    <property type="entry name" value="Nucleotide_cyclase"/>
</dbReference>
<reference evidence="15 16" key="1">
    <citation type="submission" date="2018-08" db="EMBL/GenBank/DDBJ databases">
        <title>A genome reference for cultivated species of the human gut microbiota.</title>
        <authorList>
            <person name="Zou Y."/>
            <person name="Xue W."/>
            <person name="Luo G."/>
        </authorList>
    </citation>
    <scope>NUCLEOTIDE SEQUENCE [LARGE SCALE GENOMIC DNA]</scope>
    <source>
        <strain evidence="15 16">AM28-39</strain>
    </source>
</reference>
<dbReference type="OrthoDB" id="9804955at2"/>
<evidence type="ECO:0000256" key="2">
    <source>
        <dbReference type="ARBA" id="ARBA00012438"/>
    </source>
</evidence>
<dbReference type="GO" id="GO:0000155">
    <property type="term" value="F:phosphorelay sensor kinase activity"/>
    <property type="evidence" value="ECO:0007669"/>
    <property type="project" value="InterPro"/>
</dbReference>
<dbReference type="InterPro" id="IPR011006">
    <property type="entry name" value="CheY-like_superfamily"/>
</dbReference>
<dbReference type="InterPro" id="IPR036097">
    <property type="entry name" value="HisK_dim/P_sf"/>
</dbReference>
<evidence type="ECO:0000256" key="11">
    <source>
        <dbReference type="SAM" id="Phobius"/>
    </source>
</evidence>
<feature type="modified residue" description="4-aspartylphosphate" evidence="9">
    <location>
        <position position="1041"/>
    </location>
</feature>
<dbReference type="CDD" id="cd01949">
    <property type="entry name" value="GGDEF"/>
    <property type="match status" value="1"/>
</dbReference>
<dbReference type="PROSITE" id="PS50887">
    <property type="entry name" value="GGDEF"/>
    <property type="match status" value="1"/>
</dbReference>
<dbReference type="Pfam" id="PF00512">
    <property type="entry name" value="HisKA"/>
    <property type="match status" value="1"/>
</dbReference>
<dbReference type="Pfam" id="PF01569">
    <property type="entry name" value="PAP2"/>
    <property type="match status" value="1"/>
</dbReference>
<accession>A0A3E2XK58</accession>
<feature type="domain" description="Response regulatory" evidence="13">
    <location>
        <begin position="989"/>
        <end position="1110"/>
    </location>
</feature>
<dbReference type="PRINTS" id="PR00344">
    <property type="entry name" value="BCTRLSENSOR"/>
</dbReference>
<keyword evidence="11" id="KW-0812">Transmembrane</keyword>
<keyword evidence="5" id="KW-0808">Transferase</keyword>
<protein>
    <recommendedName>
        <fullName evidence="3">Stage 0 sporulation protein A homolog</fullName>
        <ecNumber evidence="2">2.7.13.3</ecNumber>
    </recommendedName>
</protein>
<dbReference type="CDD" id="cd00082">
    <property type="entry name" value="HisKA"/>
    <property type="match status" value="1"/>
</dbReference>
<evidence type="ECO:0000256" key="5">
    <source>
        <dbReference type="ARBA" id="ARBA00022679"/>
    </source>
</evidence>
<dbReference type="EMBL" id="QVFD01000011">
    <property type="protein sequence ID" value="RGC45488.1"/>
    <property type="molecule type" value="Genomic_DNA"/>
</dbReference>
<dbReference type="SMART" id="SM00448">
    <property type="entry name" value="REC"/>
    <property type="match status" value="1"/>
</dbReference>
<sequence>MGEKKLWKPVLVLACLIGISRLYLYVHYPTDVLGGVLAGAISGYLGYRFIQAIFLQNKTRRGRTMSEVKNKKKKSSMIQVSIGVLAVILAILIIIMMGIVSDIQGTARIVNYTGLVRGETQRIIKLEVAGEQDDAMIQEVRSFIDGLRNGNTKLNLVYLNDTDFQNKMQELDEGFSDLYKEICLGRSEGYEKTDIISRSEDFFVICDEATGLAEKYSQKKATSLSLLEKYITADIVVLMLLIGYEFIKAIQYAAMNRLLQRKVYLDDATGLPNKNKCEELLSEEETDADTGVCSFDLNNLRRINDSRGHEAGDAYIRRFAICLRASIPAEQFVGRAGGDEFLVVTHGLDREQMTQCLEKVRRDMAEESRVYPDTQLSYAVGFALACDFPGSTMRELFNCADKNMYINKNHVKREEAAAEKNQGYQLLKLLNQHGSNFSDCLYCDARMDTYRAIRSSENFFLASDGAYSGAVEQIIEEQIEKSCQADIREGLQISELQKKMHTKKDVLEYEYNIGKQEAYNRLTLIPVDWDEDKRLHHFLLAFETIRKTSEGQTGAKEQLQLYYEQLKQSILENDSYVDALLELSDVIYTVNLTKDVLERRIVLNGKEQKSRELFMDYPLPCSYQDYCWEYEKKITQETIAGYCMTDNCEKLRKRFENGETNMSVEYCAREDDGSIRWVQKTVLMTRMVVFDTEILAEIPMIYAIILLQDTTQRHERDEQEQARLQAAFNEMRAESRAKTNFLSRMSHDIRTPLNGIIGLLKIDETHFEDKALIRENHKKMKIAADYLLSLINDVLQMSKIEEGHIVLTHEYICLKDLVYEIESIITHRAADEDIQWIYEKNKEDIPYPYVYGSSLHLRQIFLNIYGNCIKYNRPGGKITTVMEVVDVHDGICTYRWTISDTGIGMSAEFLSRIFDPFSQEKTDARSVYQGTGLGMAIARGLIEQMHGSIEVTSQVGVGSVFVITIPFEIAEKQKKDEEIAEKYNIRGLHLLAAEDNELNAEIIEMLLTDDGAKVTVAKNGRQAVEYFESNPPGTFDAILMDVLMPVMDGIAATKAIRAMDRADAKTIPIIAMTANAFEEDAKRCLAAGMTAHLAKPFQIEDVEKTIVECCGK</sequence>
<dbReference type="Pfam" id="PF00990">
    <property type="entry name" value="GGDEF"/>
    <property type="match status" value="1"/>
</dbReference>
<dbReference type="PANTHER" id="PTHR43047">
    <property type="entry name" value="TWO-COMPONENT HISTIDINE PROTEIN KINASE"/>
    <property type="match status" value="1"/>
</dbReference>
<comment type="catalytic activity">
    <reaction evidence="1">
        <text>ATP + protein L-histidine = ADP + protein N-phospho-L-histidine.</text>
        <dbReference type="EC" id="2.7.13.3"/>
    </reaction>
</comment>
<dbReference type="InterPro" id="IPR000160">
    <property type="entry name" value="GGDEF_dom"/>
</dbReference>